<evidence type="ECO:0000256" key="1">
    <source>
        <dbReference type="SAM" id="Phobius"/>
    </source>
</evidence>
<proteinExistence type="predicted"/>
<name>A0A3L8DFM3_OOCBI</name>
<dbReference type="PANTHER" id="PTHR38640:SF1">
    <property type="entry name" value="GEO09659P1"/>
    <property type="match status" value="1"/>
</dbReference>
<dbReference type="AlphaFoldDB" id="A0A3L8DFM3"/>
<feature type="transmembrane region" description="Helical" evidence="1">
    <location>
        <begin position="171"/>
        <end position="199"/>
    </location>
</feature>
<dbReference type="PANTHER" id="PTHR38640">
    <property type="entry name" value="GEO09659P1"/>
    <property type="match status" value="1"/>
</dbReference>
<organism evidence="2 3">
    <name type="scientific">Ooceraea biroi</name>
    <name type="common">Clonal raider ant</name>
    <name type="synonym">Cerapachys biroi</name>
    <dbReference type="NCBI Taxonomy" id="2015173"/>
    <lineage>
        <taxon>Eukaryota</taxon>
        <taxon>Metazoa</taxon>
        <taxon>Ecdysozoa</taxon>
        <taxon>Arthropoda</taxon>
        <taxon>Hexapoda</taxon>
        <taxon>Insecta</taxon>
        <taxon>Pterygota</taxon>
        <taxon>Neoptera</taxon>
        <taxon>Endopterygota</taxon>
        <taxon>Hymenoptera</taxon>
        <taxon>Apocrita</taxon>
        <taxon>Aculeata</taxon>
        <taxon>Formicoidea</taxon>
        <taxon>Formicidae</taxon>
        <taxon>Dorylinae</taxon>
        <taxon>Ooceraea</taxon>
    </lineage>
</organism>
<evidence type="ECO:0000313" key="3">
    <source>
        <dbReference type="Proteomes" id="UP000279307"/>
    </source>
</evidence>
<accession>A0A3L8DFM3</accession>
<comment type="caution">
    <text evidence="2">The sequence shown here is derived from an EMBL/GenBank/DDBJ whole genome shotgun (WGS) entry which is preliminary data.</text>
</comment>
<gene>
    <name evidence="2" type="ORF">DMN91_007751</name>
</gene>
<evidence type="ECO:0008006" key="4">
    <source>
        <dbReference type="Google" id="ProtNLM"/>
    </source>
</evidence>
<dbReference type="EMBL" id="QOIP01000008">
    <property type="protein sequence ID" value="RLU19194.1"/>
    <property type="molecule type" value="Genomic_DNA"/>
</dbReference>
<feature type="transmembrane region" description="Helical" evidence="1">
    <location>
        <begin position="125"/>
        <end position="143"/>
    </location>
</feature>
<evidence type="ECO:0000313" key="2">
    <source>
        <dbReference type="EMBL" id="RLU19194.1"/>
    </source>
</evidence>
<keyword evidence="1" id="KW-0812">Transmembrane</keyword>
<keyword evidence="1" id="KW-0472">Membrane</keyword>
<dbReference type="OrthoDB" id="5915502at2759"/>
<protein>
    <recommendedName>
        <fullName evidence="4">Transmembrane protein</fullName>
    </recommendedName>
</protein>
<reference evidence="2 3" key="1">
    <citation type="journal article" date="2018" name="Genome Res.">
        <title>The genomic architecture and molecular evolution of ant odorant receptors.</title>
        <authorList>
            <person name="McKenzie S.K."/>
            <person name="Kronauer D.J.C."/>
        </authorList>
    </citation>
    <scope>NUCLEOTIDE SEQUENCE [LARGE SCALE GENOMIC DNA]</scope>
    <source>
        <strain evidence="2">Clonal line C1</strain>
    </source>
</reference>
<sequence length="239" mass="26058">MTLPSRVAGFFFDTSHERAYNWLQAFGFGVPIQVTSRRRFEGCLRILIWPYGETRMSPDTTKMGSAGNGDAGCCSILKKLGLQPVTRCSLAKFYAPAFGAASYTAMSVNVMNPSLVVKVFPRRDITNLLLVGALTGTGMYLYTREHMKSATQPARIVYRQGFVYCTSSHRLFLICLNLLFSAAGAVLLSFGSVLVWAVLRSIVPPNPVLCTIAGVGTGVAFLKIGTSYIEFVDGQIAKK</sequence>
<keyword evidence="1" id="KW-1133">Transmembrane helix</keyword>
<dbReference type="Proteomes" id="UP000279307">
    <property type="component" value="Chromosome 8"/>
</dbReference>